<proteinExistence type="predicted"/>
<name>A0A8D8ZD51_9HEMI</name>
<evidence type="ECO:0000313" key="2">
    <source>
        <dbReference type="EMBL" id="CAG6745538.1"/>
    </source>
</evidence>
<dbReference type="EMBL" id="HBUF01499303">
    <property type="protein sequence ID" value="CAG6745538.1"/>
    <property type="molecule type" value="Transcribed_RNA"/>
</dbReference>
<accession>A0A8D8ZD51</accession>
<sequence>MKPVRMKMMLSMKRLKRNIMKRRRMEKKILWVSEEKQDAEKGETGGESTQQEHNTVYCLYGTQHCLRYTTRTRLRLRTEKKEPANKMRSNAGIKLGDRIEER</sequence>
<reference evidence="2" key="1">
    <citation type="submission" date="2021-05" db="EMBL/GenBank/DDBJ databases">
        <authorList>
            <person name="Alioto T."/>
            <person name="Alioto T."/>
            <person name="Gomez Garrido J."/>
        </authorList>
    </citation>
    <scope>NUCLEOTIDE SEQUENCE</scope>
</reference>
<dbReference type="AlphaFoldDB" id="A0A8D8ZD51"/>
<protein>
    <submittedName>
        <fullName evidence="2">Uncharacterized protein</fullName>
    </submittedName>
</protein>
<evidence type="ECO:0000256" key="1">
    <source>
        <dbReference type="SAM" id="MobiDB-lite"/>
    </source>
</evidence>
<feature type="region of interest" description="Disordered" evidence="1">
    <location>
        <begin position="77"/>
        <end position="102"/>
    </location>
</feature>
<organism evidence="2">
    <name type="scientific">Cacopsylla melanoneura</name>
    <dbReference type="NCBI Taxonomy" id="428564"/>
    <lineage>
        <taxon>Eukaryota</taxon>
        <taxon>Metazoa</taxon>
        <taxon>Ecdysozoa</taxon>
        <taxon>Arthropoda</taxon>
        <taxon>Hexapoda</taxon>
        <taxon>Insecta</taxon>
        <taxon>Pterygota</taxon>
        <taxon>Neoptera</taxon>
        <taxon>Paraneoptera</taxon>
        <taxon>Hemiptera</taxon>
        <taxon>Sternorrhyncha</taxon>
        <taxon>Psylloidea</taxon>
        <taxon>Psyllidae</taxon>
        <taxon>Psyllinae</taxon>
        <taxon>Cacopsylla</taxon>
    </lineage>
</organism>